<keyword evidence="3" id="KW-1185">Reference proteome</keyword>
<accession>A0A363NWI2</accession>
<dbReference type="EMBL" id="QCXX01000002">
    <property type="protein sequence ID" value="PUV25154.1"/>
    <property type="molecule type" value="Genomic_DNA"/>
</dbReference>
<proteinExistence type="predicted"/>
<reference evidence="2 3" key="1">
    <citation type="submission" date="2018-04" db="EMBL/GenBank/DDBJ databases">
        <title>Sphingobacterium sp. M46 Genome.</title>
        <authorList>
            <person name="Cheng J."/>
            <person name="Li Y."/>
        </authorList>
    </citation>
    <scope>NUCLEOTIDE SEQUENCE [LARGE SCALE GENOMIC DNA]</scope>
    <source>
        <strain evidence="2 3">M46</strain>
    </source>
</reference>
<dbReference type="Proteomes" id="UP000250831">
    <property type="component" value="Unassembled WGS sequence"/>
</dbReference>
<dbReference type="Pfam" id="PF14491">
    <property type="entry name" value="DUF4435"/>
    <property type="match status" value="1"/>
</dbReference>
<sequence length="337" mass="39950">MSSLIENLTSNFISAINSLKPSNSKKMIKVYVESDPDITHWNQVFCRFNLMNVEFDFSLPNKDHYEKGKQNIFKNFKDNLGENLIICVDSDYDFLIPDLNENSSIINNSDFVFQTYSYSIENLYCYHESLLNFCVGCLNKADIKIDLAKLLIRYSNIIYDLLVWNIYLYSIKQHEDFSIENFVEICKILTVDDFENNYDASFECLNTRVRLKLNQLEQAFPHLQDKIEDYKSRLQKKGIESDNCYIYANGHLILSNVVLMFLRSIVSNEKRIKLFEIEQKCLHETHKKEEARKYKSGIIENKSIEGHIYRNFQFYNSHTYKLTEKKIQDFIKKYNLN</sequence>
<organism evidence="2 3">
    <name type="scientific">Sphingobacterium athyrii</name>
    <dbReference type="NCBI Taxonomy" id="2152717"/>
    <lineage>
        <taxon>Bacteria</taxon>
        <taxon>Pseudomonadati</taxon>
        <taxon>Bacteroidota</taxon>
        <taxon>Sphingobacteriia</taxon>
        <taxon>Sphingobacteriales</taxon>
        <taxon>Sphingobacteriaceae</taxon>
        <taxon>Sphingobacterium</taxon>
    </lineage>
</organism>
<feature type="domain" description="DUF4435" evidence="1">
    <location>
        <begin position="28"/>
        <end position="271"/>
    </location>
</feature>
<name>A0A363NWI2_9SPHI</name>
<dbReference type="RefSeq" id="WP_108633487.1">
    <property type="nucleotide sequence ID" value="NZ_QCXX01000002.1"/>
</dbReference>
<comment type="caution">
    <text evidence="2">The sequence shown here is derived from an EMBL/GenBank/DDBJ whole genome shotgun (WGS) entry which is preliminary data.</text>
</comment>
<protein>
    <recommendedName>
        <fullName evidence="1">DUF4435 domain-containing protein</fullName>
    </recommendedName>
</protein>
<gene>
    <name evidence="2" type="ORF">DCO56_09450</name>
</gene>
<evidence type="ECO:0000313" key="3">
    <source>
        <dbReference type="Proteomes" id="UP000250831"/>
    </source>
</evidence>
<evidence type="ECO:0000259" key="1">
    <source>
        <dbReference type="Pfam" id="PF14491"/>
    </source>
</evidence>
<dbReference type="OrthoDB" id="1091676at2"/>
<evidence type="ECO:0000313" key="2">
    <source>
        <dbReference type="EMBL" id="PUV25154.1"/>
    </source>
</evidence>
<dbReference type="InterPro" id="IPR029492">
    <property type="entry name" value="DUF4435"/>
</dbReference>
<dbReference type="AlphaFoldDB" id="A0A363NWI2"/>